<dbReference type="OrthoDB" id="6121320at2759"/>
<keyword evidence="1" id="KW-1133">Transmembrane helix</keyword>
<keyword evidence="1" id="KW-0812">Transmembrane</keyword>
<dbReference type="Proteomes" id="UP000683360">
    <property type="component" value="Unassembled WGS sequence"/>
</dbReference>
<name>A0A8S3U7D4_MYTED</name>
<dbReference type="AlphaFoldDB" id="A0A8S3U7D4"/>
<evidence type="ECO:0008006" key="4">
    <source>
        <dbReference type="Google" id="ProtNLM"/>
    </source>
</evidence>
<reference evidence="2" key="1">
    <citation type="submission" date="2021-03" db="EMBL/GenBank/DDBJ databases">
        <authorList>
            <person name="Bekaert M."/>
        </authorList>
    </citation>
    <scope>NUCLEOTIDE SEQUENCE</scope>
</reference>
<feature type="transmembrane region" description="Helical" evidence="1">
    <location>
        <begin position="20"/>
        <end position="41"/>
    </location>
</feature>
<evidence type="ECO:0000313" key="3">
    <source>
        <dbReference type="Proteomes" id="UP000683360"/>
    </source>
</evidence>
<keyword evidence="1" id="KW-0472">Membrane</keyword>
<keyword evidence="3" id="KW-1185">Reference proteome</keyword>
<sequence length="282" mass="31976">MPVMYIQESTYLFKPTGVLFLWKLFAFVPYVVSLQIALEFGCTDYLMTNSRDTTPPRLEHKHVSTFNVQPQSCLGHATSTGTVASTYHRFFSHLQCFLDDIPGAQISGKSLVFGSDEEKALTKAIQKCFPDSQQILCTRHIEESFKRHLREVIGEKDPNYNTVLNEVFGVDGLLSSPDDVEFDLKVMELEAKYEYSVPAFQRYFSSSTSSLKNYVWEPPQKDIAPINWKNNSCESMNNILKLSTNWKAPGPYRQTTQNCSITISRYTTSITWPGELCVGSLG</sequence>
<organism evidence="2 3">
    <name type="scientific">Mytilus edulis</name>
    <name type="common">Blue mussel</name>
    <dbReference type="NCBI Taxonomy" id="6550"/>
    <lineage>
        <taxon>Eukaryota</taxon>
        <taxon>Metazoa</taxon>
        <taxon>Spiralia</taxon>
        <taxon>Lophotrochozoa</taxon>
        <taxon>Mollusca</taxon>
        <taxon>Bivalvia</taxon>
        <taxon>Autobranchia</taxon>
        <taxon>Pteriomorphia</taxon>
        <taxon>Mytilida</taxon>
        <taxon>Mytiloidea</taxon>
        <taxon>Mytilidae</taxon>
        <taxon>Mytilinae</taxon>
        <taxon>Mytilus</taxon>
    </lineage>
</organism>
<protein>
    <recommendedName>
        <fullName evidence="4">MULE transposase domain-containing protein</fullName>
    </recommendedName>
</protein>
<evidence type="ECO:0000256" key="1">
    <source>
        <dbReference type="SAM" id="Phobius"/>
    </source>
</evidence>
<comment type="caution">
    <text evidence="2">The sequence shown here is derived from an EMBL/GenBank/DDBJ whole genome shotgun (WGS) entry which is preliminary data.</text>
</comment>
<accession>A0A8S3U7D4</accession>
<dbReference type="EMBL" id="CAJPWZ010002654">
    <property type="protein sequence ID" value="CAG2242337.1"/>
    <property type="molecule type" value="Genomic_DNA"/>
</dbReference>
<evidence type="ECO:0000313" key="2">
    <source>
        <dbReference type="EMBL" id="CAG2242337.1"/>
    </source>
</evidence>
<proteinExistence type="predicted"/>
<gene>
    <name evidence="2" type="ORF">MEDL_54532</name>
</gene>